<dbReference type="GO" id="GO:0006508">
    <property type="term" value="P:proteolysis"/>
    <property type="evidence" value="ECO:0007669"/>
    <property type="project" value="UniProtKB-KW"/>
</dbReference>
<dbReference type="PANTHER" id="PTHR35797:SF1">
    <property type="entry name" value="PROTEASE"/>
    <property type="match status" value="1"/>
</dbReference>
<protein>
    <submittedName>
        <fullName evidence="3">CAAX amino terminal protease family protein</fullName>
    </submittedName>
</protein>
<feature type="transmembrane region" description="Helical" evidence="1">
    <location>
        <begin position="228"/>
        <end position="249"/>
    </location>
</feature>
<feature type="transmembrane region" description="Helical" evidence="1">
    <location>
        <begin position="27"/>
        <end position="45"/>
    </location>
</feature>
<feature type="transmembrane region" description="Helical" evidence="1">
    <location>
        <begin position="51"/>
        <end position="70"/>
    </location>
</feature>
<evidence type="ECO:0000313" key="3">
    <source>
        <dbReference type="EMBL" id="ERI09258.1"/>
    </source>
</evidence>
<accession>U1X415</accession>
<dbReference type="GO" id="GO:0004175">
    <property type="term" value="F:endopeptidase activity"/>
    <property type="evidence" value="ECO:0007669"/>
    <property type="project" value="UniProtKB-ARBA"/>
</dbReference>
<keyword evidence="1" id="KW-0812">Transmembrane</keyword>
<sequence length="296" mass="32692">MTTSLSQATSTTADVIPNHVRSARRGLILFFVFLIPLSTVGYWLTFINGKWIVLLMWTPALASLITRLLLHEGFADISLRLGGRRTLKSIPVVFLLPIAVGLTAYGIAWITGLAHFVAPKTYLIAHPIAIFILFLLANTTLGTIYGLLGSIGEEVGWRGYMLTRLIDAQVPRPVLLSGIIWGVWHLPLMLVGLYYASPILFLSIVLFMISVTSFGYVIAYLRLTTGSIWPAVFLHSAWNAIIQNVFDLFTQGDSVLLWTGESGVFVALTLLAVAFIFSRRQCAMLRTLPKQGEPLV</sequence>
<keyword evidence="3" id="KW-0378">Hydrolase</keyword>
<comment type="caution">
    <text evidence="3">The sequence shown here is derived from an EMBL/GenBank/DDBJ whole genome shotgun (WGS) entry which is preliminary data.</text>
</comment>
<dbReference type="Proteomes" id="UP000016511">
    <property type="component" value="Unassembled WGS sequence"/>
</dbReference>
<dbReference type="GO" id="GO:0080120">
    <property type="term" value="P:CAAX-box protein maturation"/>
    <property type="evidence" value="ECO:0007669"/>
    <property type="project" value="UniProtKB-ARBA"/>
</dbReference>
<feature type="transmembrane region" description="Helical" evidence="1">
    <location>
        <begin position="174"/>
        <end position="195"/>
    </location>
</feature>
<name>U1X415_ANEAE</name>
<feature type="domain" description="CAAX prenyl protease 2/Lysostaphin resistance protein A-like" evidence="2">
    <location>
        <begin position="141"/>
        <end position="241"/>
    </location>
</feature>
<keyword evidence="1" id="KW-0472">Membrane</keyword>
<evidence type="ECO:0000259" key="2">
    <source>
        <dbReference type="Pfam" id="PF02517"/>
    </source>
</evidence>
<keyword evidence="1" id="KW-1133">Transmembrane helix</keyword>
<evidence type="ECO:0000313" key="4">
    <source>
        <dbReference type="Proteomes" id="UP000016511"/>
    </source>
</evidence>
<feature type="transmembrane region" description="Helical" evidence="1">
    <location>
        <begin position="91"/>
        <end position="118"/>
    </location>
</feature>
<feature type="transmembrane region" description="Helical" evidence="1">
    <location>
        <begin position="255"/>
        <end position="277"/>
    </location>
</feature>
<dbReference type="PATRIC" id="fig|649747.3.peg.2390"/>
<feature type="transmembrane region" description="Helical" evidence="1">
    <location>
        <begin position="201"/>
        <end position="221"/>
    </location>
</feature>
<reference evidence="3 4" key="1">
    <citation type="submission" date="2013-08" db="EMBL/GenBank/DDBJ databases">
        <authorList>
            <person name="Weinstock G."/>
            <person name="Sodergren E."/>
            <person name="Wylie T."/>
            <person name="Fulton L."/>
            <person name="Fulton R."/>
            <person name="Fronick C."/>
            <person name="O'Laughlin M."/>
            <person name="Godfrey J."/>
            <person name="Miner T."/>
            <person name="Herter B."/>
            <person name="Appelbaum E."/>
            <person name="Cordes M."/>
            <person name="Lek S."/>
            <person name="Wollam A."/>
            <person name="Pepin K.H."/>
            <person name="Palsikar V.B."/>
            <person name="Mitreva M."/>
            <person name="Wilson R.K."/>
        </authorList>
    </citation>
    <scope>NUCLEOTIDE SEQUENCE [LARGE SCALE GENOMIC DNA]</scope>
    <source>
        <strain evidence="3 4">ATCC 12856</strain>
    </source>
</reference>
<dbReference type="HOGENOM" id="CLU_064706_5_0_9"/>
<feature type="transmembrane region" description="Helical" evidence="1">
    <location>
        <begin position="124"/>
        <end position="148"/>
    </location>
</feature>
<evidence type="ECO:0000256" key="1">
    <source>
        <dbReference type="SAM" id="Phobius"/>
    </source>
</evidence>
<dbReference type="Pfam" id="PF02517">
    <property type="entry name" value="Rce1-like"/>
    <property type="match status" value="1"/>
</dbReference>
<dbReference type="EMBL" id="AWSJ01000161">
    <property type="protein sequence ID" value="ERI09258.1"/>
    <property type="molecule type" value="Genomic_DNA"/>
</dbReference>
<dbReference type="InterPro" id="IPR003675">
    <property type="entry name" value="Rce1/LyrA-like_dom"/>
</dbReference>
<keyword evidence="4" id="KW-1185">Reference proteome</keyword>
<organism evidence="3 4">
    <name type="scientific">Aneurinibacillus aneurinilyticus ATCC 12856</name>
    <dbReference type="NCBI Taxonomy" id="649747"/>
    <lineage>
        <taxon>Bacteria</taxon>
        <taxon>Bacillati</taxon>
        <taxon>Bacillota</taxon>
        <taxon>Bacilli</taxon>
        <taxon>Bacillales</taxon>
        <taxon>Paenibacillaceae</taxon>
        <taxon>Aneurinibacillus group</taxon>
        <taxon>Aneurinibacillus</taxon>
    </lineage>
</organism>
<dbReference type="InterPro" id="IPR042150">
    <property type="entry name" value="MmRce1-like"/>
</dbReference>
<dbReference type="eggNOG" id="COG1266">
    <property type="taxonomic scope" value="Bacteria"/>
</dbReference>
<dbReference type="AlphaFoldDB" id="U1X415"/>
<keyword evidence="3" id="KW-0645">Protease</keyword>
<proteinExistence type="predicted"/>
<dbReference type="STRING" id="649747.HMPREF0083_02643"/>
<dbReference type="PANTHER" id="PTHR35797">
    <property type="entry name" value="PROTEASE-RELATED"/>
    <property type="match status" value="1"/>
</dbReference>
<gene>
    <name evidence="3" type="ORF">HMPREF0083_02643</name>
</gene>